<dbReference type="EMBL" id="FOQD01000002">
    <property type="protein sequence ID" value="SFH68970.1"/>
    <property type="molecule type" value="Genomic_DNA"/>
</dbReference>
<evidence type="ECO:0000256" key="1">
    <source>
        <dbReference type="SAM" id="MobiDB-lite"/>
    </source>
</evidence>
<keyword evidence="2" id="KW-0472">Membrane</keyword>
<feature type="region of interest" description="Disordered" evidence="1">
    <location>
        <begin position="1"/>
        <end position="32"/>
    </location>
</feature>
<evidence type="ECO:0000313" key="3">
    <source>
        <dbReference type="EMBL" id="SFH68970.1"/>
    </source>
</evidence>
<feature type="transmembrane region" description="Helical" evidence="2">
    <location>
        <begin position="61"/>
        <end position="79"/>
    </location>
</feature>
<feature type="compositionally biased region" description="Basic residues" evidence="1">
    <location>
        <begin position="11"/>
        <end position="22"/>
    </location>
</feature>
<accession>A0A1I3C3D8</accession>
<protein>
    <submittedName>
        <fullName evidence="3">Dolichol kinase</fullName>
    </submittedName>
</protein>
<gene>
    <name evidence="3" type="ORF">SAMN05421753_10275</name>
</gene>
<dbReference type="Proteomes" id="UP000199518">
    <property type="component" value="Unassembled WGS sequence"/>
</dbReference>
<keyword evidence="4" id="KW-1185">Reference proteome</keyword>
<feature type="transmembrane region" description="Helical" evidence="2">
    <location>
        <begin position="175"/>
        <end position="196"/>
    </location>
</feature>
<keyword evidence="3" id="KW-0418">Kinase</keyword>
<evidence type="ECO:0000256" key="2">
    <source>
        <dbReference type="SAM" id="Phobius"/>
    </source>
</evidence>
<evidence type="ECO:0000313" key="4">
    <source>
        <dbReference type="Proteomes" id="UP000199518"/>
    </source>
</evidence>
<proteinExistence type="predicted"/>
<keyword evidence="3" id="KW-0808">Transferase</keyword>
<feature type="transmembrane region" description="Helical" evidence="2">
    <location>
        <begin position="233"/>
        <end position="252"/>
    </location>
</feature>
<name>A0A1I3C3D8_9PLAN</name>
<feature type="transmembrane region" description="Helical" evidence="2">
    <location>
        <begin position="85"/>
        <end position="105"/>
    </location>
</feature>
<feature type="transmembrane region" description="Helical" evidence="2">
    <location>
        <begin position="117"/>
        <end position="139"/>
    </location>
</feature>
<keyword evidence="2" id="KW-0812">Transmembrane</keyword>
<dbReference type="GO" id="GO:0016301">
    <property type="term" value="F:kinase activity"/>
    <property type="evidence" value="ECO:0007669"/>
    <property type="project" value="UniProtKB-KW"/>
</dbReference>
<organism evidence="3 4">
    <name type="scientific">Planctomicrobium piriforme</name>
    <dbReference type="NCBI Taxonomy" id="1576369"/>
    <lineage>
        <taxon>Bacteria</taxon>
        <taxon>Pseudomonadati</taxon>
        <taxon>Planctomycetota</taxon>
        <taxon>Planctomycetia</taxon>
        <taxon>Planctomycetales</taxon>
        <taxon>Planctomycetaceae</taxon>
        <taxon>Planctomicrobium</taxon>
    </lineage>
</organism>
<sequence length="253" mass="27815">MNFPKGTTLVARRKRPNSPKARRQPEKLTAMSQSATLAPAPTPILQTLRSRMCAQEMRRRLWHFFPGVLAFTLPVIPHMETVRLWVMLVIVAFGIILPALAAIRYQRAYCRSLDEDIAPSIFGYVIPLTLLCLMCRSNLEIPLAVAAIISFGDGCATLVGILTRGPRVPWNARKSWAGLVSFMVMGSLMATAIYWAEANPHVPLTTALLVVAPVVMICGLVETLPLKLNDNLTVGFTAAALLLVQQTLIVGWN</sequence>
<dbReference type="AlphaFoldDB" id="A0A1I3C3D8"/>
<feature type="transmembrane region" description="Helical" evidence="2">
    <location>
        <begin position="145"/>
        <end position="163"/>
    </location>
</feature>
<keyword evidence="2" id="KW-1133">Transmembrane helix</keyword>
<feature type="transmembrane region" description="Helical" evidence="2">
    <location>
        <begin position="202"/>
        <end position="221"/>
    </location>
</feature>
<reference evidence="4" key="1">
    <citation type="submission" date="2016-10" db="EMBL/GenBank/DDBJ databases">
        <authorList>
            <person name="Varghese N."/>
            <person name="Submissions S."/>
        </authorList>
    </citation>
    <scope>NUCLEOTIDE SEQUENCE [LARGE SCALE GENOMIC DNA]</scope>
    <source>
        <strain evidence="4">DSM 26348</strain>
    </source>
</reference>